<dbReference type="EMBL" id="JAJEPS010000001">
    <property type="protein sequence ID" value="MCC2125095.1"/>
    <property type="molecule type" value="Genomic_DNA"/>
</dbReference>
<dbReference type="InterPro" id="IPR023811">
    <property type="entry name" value="CHP04076"/>
</dbReference>
<reference evidence="1 2" key="1">
    <citation type="submission" date="2021-10" db="EMBL/GenBank/DDBJ databases">
        <title>Anaerobic single-cell dispensing facilitates the cultivation of human gut bacteria.</title>
        <authorList>
            <person name="Afrizal A."/>
        </authorList>
    </citation>
    <scope>NUCLEOTIDE SEQUENCE [LARGE SCALE GENOMIC DNA]</scope>
    <source>
        <strain evidence="1 2">CLA-AA-H276</strain>
    </source>
</reference>
<keyword evidence="2" id="KW-1185">Reference proteome</keyword>
<evidence type="ECO:0000313" key="1">
    <source>
        <dbReference type="EMBL" id="MCC2125095.1"/>
    </source>
</evidence>
<comment type="caution">
    <text evidence="1">The sequence shown here is derived from an EMBL/GenBank/DDBJ whole genome shotgun (WGS) entry which is preliminary data.</text>
</comment>
<accession>A0AAE3A716</accession>
<gene>
    <name evidence="1" type="ORF">LKD36_02755</name>
</gene>
<evidence type="ECO:0000313" key="2">
    <source>
        <dbReference type="Proteomes" id="UP001198220"/>
    </source>
</evidence>
<protein>
    <submittedName>
        <fullName evidence="1">TIGR04076 family protein</fullName>
    </submittedName>
</protein>
<proteinExistence type="predicted"/>
<name>A0AAE3A716_9FIRM</name>
<dbReference type="RefSeq" id="WP_308458568.1">
    <property type="nucleotide sequence ID" value="NZ_JAJEPS010000001.1"/>
</dbReference>
<sequence length="114" mass="12715">MTIPEQVQNDILMHKKVKITVLRTEYYQELAEQYAIPNLGKCPFHQEGQVLYSDGINPPDGMCGVAWQVIAPMARQLSLGELVQPSGTWLNDDTIGVFACPDGIRPVIFLLEAE</sequence>
<organism evidence="1 2">
    <name type="scientific">Hominiventricola filiformis</name>
    <dbReference type="NCBI Taxonomy" id="2885352"/>
    <lineage>
        <taxon>Bacteria</taxon>
        <taxon>Bacillati</taxon>
        <taxon>Bacillota</taxon>
        <taxon>Clostridia</taxon>
        <taxon>Lachnospirales</taxon>
        <taxon>Lachnospiraceae</taxon>
        <taxon>Hominiventricola</taxon>
    </lineage>
</organism>
<dbReference type="Proteomes" id="UP001198220">
    <property type="component" value="Unassembled WGS sequence"/>
</dbReference>
<dbReference type="AlphaFoldDB" id="A0AAE3A716"/>
<dbReference type="NCBIfam" id="TIGR04076">
    <property type="entry name" value="TIGR04076 family protein"/>
    <property type="match status" value="1"/>
</dbReference>